<dbReference type="Pfam" id="PF01496">
    <property type="entry name" value="V_ATPase_I"/>
    <property type="match status" value="1"/>
</dbReference>
<evidence type="ECO:0000256" key="9">
    <source>
        <dbReference type="ARBA" id="ARBA00023136"/>
    </source>
</evidence>
<dbReference type="SUPFAM" id="SSF46785">
    <property type="entry name" value="Winged helix' DNA-binding domain"/>
    <property type="match status" value="1"/>
</dbReference>
<proteinExistence type="inferred from homology"/>
<dbReference type="InterPro" id="IPR017956">
    <property type="entry name" value="AT_hook_DNA-bd_motif"/>
</dbReference>
<dbReference type="GO" id="GO:0045910">
    <property type="term" value="P:negative regulation of DNA recombination"/>
    <property type="evidence" value="ECO:0007669"/>
    <property type="project" value="TreeGrafter"/>
</dbReference>
<accession>A0A4D6LA67</accession>
<evidence type="ECO:0000256" key="11">
    <source>
        <dbReference type="SAM" id="MobiDB-lite"/>
    </source>
</evidence>
<dbReference type="InterPro" id="IPR002490">
    <property type="entry name" value="V-ATPase_116kDa_su"/>
</dbReference>
<dbReference type="GO" id="GO:0006334">
    <property type="term" value="P:nucleosome assembly"/>
    <property type="evidence" value="ECO:0007669"/>
    <property type="project" value="InterPro"/>
</dbReference>
<dbReference type="GO" id="GO:0031492">
    <property type="term" value="F:nucleosomal DNA binding"/>
    <property type="evidence" value="ECO:0007669"/>
    <property type="project" value="TreeGrafter"/>
</dbReference>
<dbReference type="PROSITE" id="PS51504">
    <property type="entry name" value="H15"/>
    <property type="match status" value="1"/>
</dbReference>
<evidence type="ECO:0000256" key="8">
    <source>
        <dbReference type="ARBA" id="ARBA00023125"/>
    </source>
</evidence>
<organism evidence="13 14">
    <name type="scientific">Vigna unguiculata</name>
    <name type="common">Cowpea</name>
    <dbReference type="NCBI Taxonomy" id="3917"/>
    <lineage>
        <taxon>Eukaryota</taxon>
        <taxon>Viridiplantae</taxon>
        <taxon>Streptophyta</taxon>
        <taxon>Embryophyta</taxon>
        <taxon>Tracheophyta</taxon>
        <taxon>Spermatophyta</taxon>
        <taxon>Magnoliopsida</taxon>
        <taxon>eudicotyledons</taxon>
        <taxon>Gunneridae</taxon>
        <taxon>Pentapetalae</taxon>
        <taxon>rosids</taxon>
        <taxon>fabids</taxon>
        <taxon>Fabales</taxon>
        <taxon>Fabaceae</taxon>
        <taxon>Papilionoideae</taxon>
        <taxon>50 kb inversion clade</taxon>
        <taxon>NPAAA clade</taxon>
        <taxon>indigoferoid/millettioid clade</taxon>
        <taxon>Phaseoleae</taxon>
        <taxon>Vigna</taxon>
    </lineage>
</organism>
<dbReference type="Gene3D" id="3.30.1490.420">
    <property type="entry name" value="Ubiquitin carboxyl-terminal hydrolase, domain 2"/>
    <property type="match status" value="1"/>
</dbReference>
<feature type="region of interest" description="Disordered" evidence="11">
    <location>
        <begin position="103"/>
        <end position="224"/>
    </location>
</feature>
<keyword evidence="7" id="KW-0406">Ion transport</keyword>
<keyword evidence="4" id="KW-0813">Transport</keyword>
<evidence type="ECO:0000256" key="4">
    <source>
        <dbReference type="ARBA" id="ARBA00022448"/>
    </source>
</evidence>
<dbReference type="PANTHER" id="PTHR11467">
    <property type="entry name" value="HISTONE H1"/>
    <property type="match status" value="1"/>
</dbReference>
<evidence type="ECO:0000256" key="10">
    <source>
        <dbReference type="ARBA" id="ARBA00023242"/>
    </source>
</evidence>
<keyword evidence="14" id="KW-1185">Reference proteome</keyword>
<evidence type="ECO:0000256" key="3">
    <source>
        <dbReference type="ARBA" id="ARBA00009904"/>
    </source>
</evidence>
<evidence type="ECO:0000256" key="6">
    <source>
        <dbReference type="ARBA" id="ARBA00022989"/>
    </source>
</evidence>
<feature type="domain" description="H15" evidence="12">
    <location>
        <begin position="37"/>
        <end position="106"/>
    </location>
</feature>
<evidence type="ECO:0000256" key="5">
    <source>
        <dbReference type="ARBA" id="ARBA00022692"/>
    </source>
</evidence>
<comment type="similarity">
    <text evidence="3">Belongs to the V-ATPase 116 kDa subunit family.</text>
</comment>
<evidence type="ECO:0000256" key="1">
    <source>
        <dbReference type="ARBA" id="ARBA00004123"/>
    </source>
</evidence>
<dbReference type="InterPro" id="IPR036388">
    <property type="entry name" value="WH-like_DNA-bd_sf"/>
</dbReference>
<keyword evidence="6" id="KW-1133">Transmembrane helix</keyword>
<keyword evidence="10" id="KW-0539">Nucleus</keyword>
<dbReference type="InterPro" id="IPR036390">
    <property type="entry name" value="WH_DNA-bd_sf"/>
</dbReference>
<dbReference type="PANTHER" id="PTHR11467:SF29">
    <property type="entry name" value="OS03G0711600 PROTEIN"/>
    <property type="match status" value="1"/>
</dbReference>
<name>A0A4D6LA67_VIGUN</name>
<evidence type="ECO:0000259" key="12">
    <source>
        <dbReference type="PROSITE" id="PS51504"/>
    </source>
</evidence>
<reference evidence="13 14" key="1">
    <citation type="submission" date="2019-04" db="EMBL/GenBank/DDBJ databases">
        <title>An improved genome assembly and genetic linkage map for asparagus bean, Vigna unguiculata ssp. sesquipedialis.</title>
        <authorList>
            <person name="Xia Q."/>
            <person name="Zhang R."/>
            <person name="Dong Y."/>
        </authorList>
    </citation>
    <scope>NUCLEOTIDE SEQUENCE [LARGE SCALE GENOMIC DNA]</scope>
    <source>
        <tissue evidence="13">Leaf</tissue>
    </source>
</reference>
<evidence type="ECO:0000313" key="13">
    <source>
        <dbReference type="EMBL" id="QCD85432.1"/>
    </source>
</evidence>
<dbReference type="CDD" id="cd00073">
    <property type="entry name" value="H15"/>
    <property type="match status" value="1"/>
</dbReference>
<dbReference type="GO" id="GO:0030261">
    <property type="term" value="P:chromosome condensation"/>
    <property type="evidence" value="ECO:0007669"/>
    <property type="project" value="TreeGrafter"/>
</dbReference>
<feature type="region of interest" description="Disordered" evidence="11">
    <location>
        <begin position="1"/>
        <end position="28"/>
    </location>
</feature>
<dbReference type="GO" id="GO:0000786">
    <property type="term" value="C:nucleosome"/>
    <property type="evidence" value="ECO:0007669"/>
    <property type="project" value="InterPro"/>
</dbReference>
<dbReference type="SMART" id="SM00526">
    <property type="entry name" value="H15"/>
    <property type="match status" value="1"/>
</dbReference>
<evidence type="ECO:0000313" key="14">
    <source>
        <dbReference type="Proteomes" id="UP000501690"/>
    </source>
</evidence>
<protein>
    <submittedName>
        <fullName evidence="13">V-type H+-transporting ATPase subunit I</fullName>
    </submittedName>
</protein>
<dbReference type="Gene3D" id="1.10.10.10">
    <property type="entry name" value="Winged helix-like DNA-binding domain superfamily/Winged helix DNA-binding domain"/>
    <property type="match status" value="1"/>
</dbReference>
<dbReference type="PRINTS" id="PR00929">
    <property type="entry name" value="ATHOOK"/>
</dbReference>
<evidence type="ECO:0000256" key="2">
    <source>
        <dbReference type="ARBA" id="ARBA00004141"/>
    </source>
</evidence>
<dbReference type="Pfam" id="PF05623">
    <property type="entry name" value="DUF789"/>
    <property type="match status" value="1"/>
</dbReference>
<dbReference type="Proteomes" id="UP000501690">
    <property type="component" value="Linkage Group LG2"/>
</dbReference>
<dbReference type="GO" id="GO:0005730">
    <property type="term" value="C:nucleolus"/>
    <property type="evidence" value="ECO:0007669"/>
    <property type="project" value="TreeGrafter"/>
</dbReference>
<keyword evidence="8" id="KW-0238">DNA-binding</keyword>
<evidence type="ECO:0000256" key="7">
    <source>
        <dbReference type="ARBA" id="ARBA00023065"/>
    </source>
</evidence>
<dbReference type="GO" id="GO:0046961">
    <property type="term" value="F:proton-transporting ATPase activity, rotational mechanism"/>
    <property type="evidence" value="ECO:0007669"/>
    <property type="project" value="InterPro"/>
</dbReference>
<feature type="compositionally biased region" description="Basic residues" evidence="11">
    <location>
        <begin position="190"/>
        <end position="200"/>
    </location>
</feature>
<sequence>MDPTSDPPPPPTAVPFTAEPPNNNHVPTAADANSIPTHPPYDEMIYTAIGALKEKNGSSKRAIGKYIQQVYKNLPTTHSALLTHHLNRLRSVNLLVMVKKSYKLPGSDNLPPSPPSQVHKTRGRPPKPKPQPTADPVWASLGLSDDPNPVSVPQSGKRGPGRPRKILGLSPGSAVPARRGRPPGSTGKSKVSKRAGRPPKPKSVSGISSGLKRRGRPPKAKSNLSVIPFAAPVAPGQPTMQPIIPTVSVPNGSPRPRGRPRKIVPAGVAPPLTLTLAADGGAVRGRGRPRGVFSVMTSGRLQKLAVGRAKNPARRPVGRPKGSTAAAITAHKAANEDLRKKLEHFQTKVKESLGMLKPYFNHESPVTAIAAIQELEVLSTLDLKAALRDETQQQPEPLPLPQTQPDEGFMCNDPLNLSFFIEADLTEFSEQFVSMNVILLWLSQRFQGRTYGVLNSFDVDLEMEPGSTRQHDDEFNFTKVFVHQMIHSIEFVLGSVSNTASYLRLWALRLCLYLPMEEAECCDVFGLDAELLEMVPKPVLAVLLLSVLQYTSEDSDGDYYRDSSSDGSSDSEFGKRTELFVAQGNGQYYKGDVSIQMSRLSVHDKHNRMQERFYSNDNETGNPQDLLFEYFDHDPPYSREPLTDKILDLARHYPSLKSLRSYDLLPVSWMSVAW</sequence>
<dbReference type="SMART" id="SM00384">
    <property type="entry name" value="AT_hook"/>
    <property type="match status" value="8"/>
</dbReference>
<dbReference type="FunFam" id="1.10.10.10:FF:000637">
    <property type="entry name" value="Histone H1.2"/>
    <property type="match status" value="1"/>
</dbReference>
<dbReference type="GO" id="GO:0033179">
    <property type="term" value="C:proton-transporting V-type ATPase, V0 domain"/>
    <property type="evidence" value="ECO:0007669"/>
    <property type="project" value="InterPro"/>
</dbReference>
<dbReference type="InterPro" id="IPR005818">
    <property type="entry name" value="Histone_H1/H5_H15"/>
</dbReference>
<dbReference type="EMBL" id="CP039346">
    <property type="protein sequence ID" value="QCD85432.1"/>
    <property type="molecule type" value="Genomic_DNA"/>
</dbReference>
<dbReference type="InterPro" id="IPR008507">
    <property type="entry name" value="DUF789"/>
</dbReference>
<gene>
    <name evidence="13" type="ORF">DEO72_LG2g5792</name>
</gene>
<feature type="compositionally biased region" description="Pro residues" evidence="11">
    <location>
        <begin position="1"/>
        <end position="13"/>
    </location>
</feature>
<keyword evidence="5" id="KW-0812">Transmembrane</keyword>
<comment type="subcellular location">
    <subcellularLocation>
        <location evidence="2">Membrane</location>
        <topology evidence="2">Multi-pass membrane protein</topology>
    </subcellularLocation>
    <subcellularLocation>
        <location evidence="1">Nucleus</location>
    </subcellularLocation>
</comment>
<dbReference type="AlphaFoldDB" id="A0A4D6LA67"/>
<dbReference type="GO" id="GO:0003690">
    <property type="term" value="F:double-stranded DNA binding"/>
    <property type="evidence" value="ECO:0007669"/>
    <property type="project" value="TreeGrafter"/>
</dbReference>
<keyword evidence="9" id="KW-0472">Membrane</keyword>
<dbReference type="Pfam" id="PF00538">
    <property type="entry name" value="Linker_histone"/>
    <property type="match status" value="1"/>
</dbReference>